<dbReference type="KEGG" id="gry:D7I44_00120"/>
<dbReference type="AlphaFoldDB" id="A0A387BDS6"/>
<evidence type="ECO:0000313" key="2">
    <source>
        <dbReference type="Proteomes" id="UP000275069"/>
    </source>
</evidence>
<keyword evidence="2" id="KW-1185">Reference proteome</keyword>
<dbReference type="Proteomes" id="UP000275069">
    <property type="component" value="Chromosome"/>
</dbReference>
<protein>
    <submittedName>
        <fullName evidence="1">Uncharacterized protein</fullName>
    </submittedName>
</protein>
<reference evidence="1 2" key="1">
    <citation type="submission" date="2018-09" db="EMBL/GenBank/DDBJ databases">
        <title>Genome sequencing of strain 2DFW10M-5.</title>
        <authorList>
            <person name="Heo J."/>
            <person name="Kim S.-J."/>
            <person name="Kwon S.-W."/>
        </authorList>
    </citation>
    <scope>NUCLEOTIDE SEQUENCE [LARGE SCALE GENOMIC DNA]</scope>
    <source>
        <strain evidence="1 2">2DFW10M-5</strain>
    </source>
</reference>
<name>A0A387BDS6_9MICO</name>
<accession>A0A387BDS6</accession>
<sequence>MGEPQKSPAGATKPVVCAEGHGKFSTANMPHPAGSPTQTYTYAVVCFDPSTGDILDTGYDNKPLAGNFSNAQALNVIDRITNTVR</sequence>
<evidence type="ECO:0000313" key="1">
    <source>
        <dbReference type="EMBL" id="AYG02095.1"/>
    </source>
</evidence>
<gene>
    <name evidence="1" type="ORF">D7I44_00120</name>
</gene>
<dbReference type="EMBL" id="CP032624">
    <property type="protein sequence ID" value="AYG02095.1"/>
    <property type="molecule type" value="Genomic_DNA"/>
</dbReference>
<organism evidence="1 2">
    <name type="scientific">Gryllotalpicola protaetiae</name>
    <dbReference type="NCBI Taxonomy" id="2419771"/>
    <lineage>
        <taxon>Bacteria</taxon>
        <taxon>Bacillati</taxon>
        <taxon>Actinomycetota</taxon>
        <taxon>Actinomycetes</taxon>
        <taxon>Micrococcales</taxon>
        <taxon>Microbacteriaceae</taxon>
        <taxon>Gryllotalpicola</taxon>
    </lineage>
</organism>
<proteinExistence type="predicted"/>